<dbReference type="RefSeq" id="WP_073270890.1">
    <property type="nucleotide sequence ID" value="NZ_FQVA01000001.1"/>
</dbReference>
<keyword evidence="3" id="KW-1185">Reference proteome</keyword>
<evidence type="ECO:0000256" key="1">
    <source>
        <dbReference type="ARBA" id="ARBA00005996"/>
    </source>
</evidence>
<dbReference type="InterPro" id="IPR017462">
    <property type="entry name" value="Sulphur_relay_TusC/DsrF"/>
</dbReference>
<dbReference type="EMBL" id="FQVA01000001">
    <property type="protein sequence ID" value="SHE66226.1"/>
    <property type="molecule type" value="Genomic_DNA"/>
</dbReference>
<evidence type="ECO:0000313" key="3">
    <source>
        <dbReference type="Proteomes" id="UP000184170"/>
    </source>
</evidence>
<dbReference type="AlphaFoldDB" id="A0A1M4VBB7"/>
<dbReference type="PANTHER" id="PTHR38780">
    <property type="entry name" value="PROTEIN TUSC"/>
    <property type="match status" value="1"/>
</dbReference>
<dbReference type="OrthoDB" id="9789418at2"/>
<proteinExistence type="inferred from homology"/>
<name>A0A1M4VBB7_9GAMM</name>
<accession>A0A1M4VBB7</accession>
<gene>
    <name evidence="2" type="ORF">SAMN04487965_0379</name>
</gene>
<protein>
    <submittedName>
        <fullName evidence="2">tRNA 2-thiouridine synthesizing protein C</fullName>
    </submittedName>
</protein>
<dbReference type="NCBIfam" id="NF001238">
    <property type="entry name" value="PRK00211.1"/>
    <property type="match status" value="1"/>
</dbReference>
<dbReference type="STRING" id="494016.SAMN04487965_0379"/>
<evidence type="ECO:0000313" key="2">
    <source>
        <dbReference type="EMBL" id="SHE66226.1"/>
    </source>
</evidence>
<reference evidence="3" key="1">
    <citation type="submission" date="2016-11" db="EMBL/GenBank/DDBJ databases">
        <authorList>
            <person name="Varghese N."/>
            <person name="Submissions S."/>
        </authorList>
    </citation>
    <scope>NUCLEOTIDE SEQUENCE [LARGE SCALE GENOMIC DNA]</scope>
    <source>
        <strain evidence="3">CGMCC 1.7063</strain>
    </source>
</reference>
<comment type="similarity">
    <text evidence="1">Belongs to the DsrF/TusC family.</text>
</comment>
<organism evidence="2 3">
    <name type="scientific">Microbulbifer donghaiensis</name>
    <dbReference type="NCBI Taxonomy" id="494016"/>
    <lineage>
        <taxon>Bacteria</taxon>
        <taxon>Pseudomonadati</taxon>
        <taxon>Pseudomonadota</taxon>
        <taxon>Gammaproteobacteria</taxon>
        <taxon>Cellvibrionales</taxon>
        <taxon>Microbulbiferaceae</taxon>
        <taxon>Microbulbifer</taxon>
    </lineage>
</organism>
<dbReference type="SUPFAM" id="SSF75169">
    <property type="entry name" value="DsrEFH-like"/>
    <property type="match status" value="1"/>
</dbReference>
<dbReference type="Gene3D" id="3.40.1260.10">
    <property type="entry name" value="DsrEFH-like"/>
    <property type="match status" value="1"/>
</dbReference>
<dbReference type="Pfam" id="PF02635">
    <property type="entry name" value="DsrE"/>
    <property type="match status" value="1"/>
</dbReference>
<dbReference type="Proteomes" id="UP000184170">
    <property type="component" value="Unassembled WGS sequence"/>
</dbReference>
<dbReference type="NCBIfam" id="TIGR03010">
    <property type="entry name" value="sulf_tusC_dsrF"/>
    <property type="match status" value="1"/>
</dbReference>
<dbReference type="InterPro" id="IPR027396">
    <property type="entry name" value="DsrEFH-like"/>
</dbReference>
<dbReference type="PANTHER" id="PTHR38780:SF1">
    <property type="entry name" value="PROTEIN TUSC"/>
    <property type="match status" value="1"/>
</dbReference>
<dbReference type="InterPro" id="IPR003787">
    <property type="entry name" value="Sulphur_relay_DsrE/F-like"/>
</dbReference>
<sequence length="120" mass="12720">MTKRILALCRQAPYGNALAREGLEAVLAAAAMDQVADLLFCGDGVFQLLPEQSPAGIGQKSLQRNLQALPLFGVEQAYVCTKSLAQRGLDLEALSQGQLPLVPVDDSAALIATYDSVLSF</sequence>